<evidence type="ECO:0000313" key="4">
    <source>
        <dbReference type="Proteomes" id="UP000050786"/>
    </source>
</evidence>
<dbReference type="RefSeq" id="WP_058274666.1">
    <property type="nucleotide sequence ID" value="NZ_CYPS01000057.1"/>
</dbReference>
<evidence type="ECO:0000313" key="3">
    <source>
        <dbReference type="EMBL" id="CUH44702.1"/>
    </source>
</evidence>
<reference evidence="4" key="1">
    <citation type="submission" date="2015-09" db="EMBL/GenBank/DDBJ databases">
        <authorList>
            <person name="Rodrigo-Torres L."/>
            <person name="Arahal D.R."/>
        </authorList>
    </citation>
    <scope>NUCLEOTIDE SEQUENCE [LARGE SCALE GENOMIC DNA]</scope>
    <source>
        <strain evidence="4">CECT 4293</strain>
    </source>
</reference>
<proteinExistence type="predicted"/>
<gene>
    <name evidence="3" type="ORF">RUM4293_03608</name>
</gene>
<dbReference type="Proteomes" id="UP000050786">
    <property type="component" value="Unassembled WGS sequence"/>
</dbReference>
<dbReference type="EMBL" id="CYPS01000057">
    <property type="protein sequence ID" value="CUH44702.1"/>
    <property type="molecule type" value="Genomic_DNA"/>
</dbReference>
<dbReference type="InterPro" id="IPR043504">
    <property type="entry name" value="Peptidase_S1_PA_chymotrypsin"/>
</dbReference>
<name>A0A0P1EN23_9RHOB</name>
<evidence type="ECO:0000256" key="2">
    <source>
        <dbReference type="SAM" id="Phobius"/>
    </source>
</evidence>
<dbReference type="Gene3D" id="2.40.10.10">
    <property type="entry name" value="Trypsin-like serine proteases"/>
    <property type="match status" value="2"/>
</dbReference>
<keyword evidence="2" id="KW-0472">Membrane</keyword>
<dbReference type="GO" id="GO:0006508">
    <property type="term" value="P:proteolysis"/>
    <property type="evidence" value="ECO:0007669"/>
    <property type="project" value="InterPro"/>
</dbReference>
<protein>
    <submittedName>
        <fullName evidence="3">Peptidase Do</fullName>
    </submittedName>
</protein>
<dbReference type="InterPro" id="IPR009003">
    <property type="entry name" value="Peptidase_S1_PA"/>
</dbReference>
<keyword evidence="4" id="KW-1185">Reference proteome</keyword>
<keyword evidence="2" id="KW-0812">Transmembrane</keyword>
<dbReference type="GO" id="GO:0004252">
    <property type="term" value="F:serine-type endopeptidase activity"/>
    <property type="evidence" value="ECO:0007669"/>
    <property type="project" value="InterPro"/>
</dbReference>
<dbReference type="PANTHER" id="PTHR43019:SF23">
    <property type="entry name" value="PROTEASE DO-LIKE 5, CHLOROPLASTIC"/>
    <property type="match status" value="1"/>
</dbReference>
<keyword evidence="2" id="KW-1133">Transmembrane helix</keyword>
<dbReference type="CDD" id="cd00060">
    <property type="entry name" value="FHA"/>
    <property type="match status" value="1"/>
</dbReference>
<feature type="region of interest" description="Disordered" evidence="1">
    <location>
        <begin position="1"/>
        <end position="21"/>
    </location>
</feature>
<dbReference type="SUPFAM" id="SSF50494">
    <property type="entry name" value="Trypsin-like serine proteases"/>
    <property type="match status" value="1"/>
</dbReference>
<dbReference type="PANTHER" id="PTHR43019">
    <property type="entry name" value="SERINE ENDOPROTEASE DEGS"/>
    <property type="match status" value="1"/>
</dbReference>
<dbReference type="Pfam" id="PF13365">
    <property type="entry name" value="Trypsin_2"/>
    <property type="match status" value="1"/>
</dbReference>
<dbReference type="InterPro" id="IPR001940">
    <property type="entry name" value="Peptidase_S1C"/>
</dbReference>
<evidence type="ECO:0000256" key="1">
    <source>
        <dbReference type="SAM" id="MobiDB-lite"/>
    </source>
</evidence>
<dbReference type="AlphaFoldDB" id="A0A0P1EN23"/>
<feature type="transmembrane region" description="Helical" evidence="2">
    <location>
        <begin position="169"/>
        <end position="190"/>
    </location>
</feature>
<organism evidence="3 4">
    <name type="scientific">Ruegeria atlantica</name>
    <dbReference type="NCBI Taxonomy" id="81569"/>
    <lineage>
        <taxon>Bacteria</taxon>
        <taxon>Pseudomonadati</taxon>
        <taxon>Pseudomonadota</taxon>
        <taxon>Alphaproteobacteria</taxon>
        <taxon>Rhodobacterales</taxon>
        <taxon>Roseobacteraceae</taxon>
        <taxon>Ruegeria</taxon>
    </lineage>
</organism>
<feature type="compositionally biased region" description="Polar residues" evidence="1">
    <location>
        <begin position="1"/>
        <end position="14"/>
    </location>
</feature>
<accession>A0A0P1EN23</accession>
<dbReference type="PRINTS" id="PR00834">
    <property type="entry name" value="PROTEASES2C"/>
</dbReference>
<sequence>MQKPEASSITSSRNGGEGEVRAFLESLTGPSRGNVNWLVDKTLTVSVDDERVLSLRPRDDLPPHDNDIATLQWADEGYTITASAGRNVWVNGQNASSVSLRHGDMIEFGEKGPMSRYRLCDHSFPARHTFEDILSDAYAYTRTSRRPFAEKMSGALRDSGRRLASQTTILFRITVLATLLVIAGFGYLLYQNDRRLADSIEQESRKIEAVAVMLAQTREDALTPDDLVSLRDAFENQVLSTEQRLGTLEQRAGAPTRVIAASTRSVAFLQGAYGLRHVESGKILRHVLGPNGENQRTPFGQPWIEPDGTGEPAEFQFTGTGFLIAGVPLMATNRHVALPWTSGNREKALSDAGLEPEMLRLLAYLPDQTKPIEARLVRFSEAADLAILAVETSRVQDLGIPLADATSRVGEELYLLGYPTGLKALIAQAGPGFLEDLEAEGTLNFWSIASRLSAQSKIHPLASRGIVARTSGSAIVYDAETTTGGSGGPALNRRGEVVAISAAILPEFGGSNIGVPVSQLRALLGEVESQ</sequence>